<dbReference type="InterPro" id="IPR050121">
    <property type="entry name" value="Cytochrome_P450_monoxygenase"/>
</dbReference>
<dbReference type="InterPro" id="IPR017972">
    <property type="entry name" value="Cyt_P450_CS"/>
</dbReference>
<evidence type="ECO:0000313" key="7">
    <source>
        <dbReference type="EMBL" id="KAK8037134.1"/>
    </source>
</evidence>
<keyword evidence="6" id="KW-0812">Transmembrane</keyword>
<keyword evidence="3 5" id="KW-0479">Metal-binding</keyword>
<keyword evidence="6" id="KW-1133">Transmembrane helix</keyword>
<feature type="transmembrane region" description="Helical" evidence="6">
    <location>
        <begin position="52"/>
        <end position="74"/>
    </location>
</feature>
<dbReference type="PROSITE" id="PS00086">
    <property type="entry name" value="CYTOCHROME_P450"/>
    <property type="match status" value="1"/>
</dbReference>
<evidence type="ECO:0000313" key="8">
    <source>
        <dbReference type="Proteomes" id="UP001396898"/>
    </source>
</evidence>
<gene>
    <name evidence="7" type="ORF">PG991_001448</name>
</gene>
<dbReference type="Gene3D" id="1.10.630.10">
    <property type="entry name" value="Cytochrome P450"/>
    <property type="match status" value="1"/>
</dbReference>
<dbReference type="Proteomes" id="UP001396898">
    <property type="component" value="Unassembled WGS sequence"/>
</dbReference>
<dbReference type="CDD" id="cd11061">
    <property type="entry name" value="CYP67-like"/>
    <property type="match status" value="1"/>
</dbReference>
<sequence>MSDTFLPNVRVTPYLAIYVTLLQVKCNPKGRCMLCSLFTTFNYAAEHIMDTAIQYFAIFAITLIVYGISSRLVLSPLKEYPGPLLARLTNGYAGWHAIKGDVHLVTYLDHLRYGPVVRQGPNRLVFNTLTAAQDIYLSNRVVKSSIYVLTRFRRRPSVFTELDKTEHRRRRKAVGQAISERSMRDFEPTMLSQIDVFLAQLLRSSQKQETVDMTTRCKYLAMDVIGLIAFGCSWNIQTEEALRILPRAFSALTARVYLFMNWPKTHFIDPGVQWFIKERVEKFRKILAGMISDRMALPIDARHDLFSFVANDEAVGEMQHEGIRTSELWGEAGVFVNAGGTTTGTAMSAVFYYLSRHPSVYAQLASEIRTTFSSGSEIRQGHQLTSCKYLRAVIDETLRICPPTPGVGWREKDPLSPEPLVVDGHVIPPGTLVGVGTYSLMHNPEYFPEPFSFQPQRWLESGGEESPEATEARAVMRRAFIPFSLGDRACAGKAVAYLELSLTVAKTMWYFDFEKAPGEEGKLGSGRLGAKGGRDRSNEYQLYDRFMADHEGPNLVFRARGEHSEELIKVNEPDV</sequence>
<dbReference type="PANTHER" id="PTHR24305:SF226">
    <property type="entry name" value="CYTOCHROME P450 MONOOXYGENASE"/>
    <property type="match status" value="1"/>
</dbReference>
<evidence type="ECO:0000256" key="3">
    <source>
        <dbReference type="ARBA" id="ARBA00022723"/>
    </source>
</evidence>
<dbReference type="InterPro" id="IPR001128">
    <property type="entry name" value="Cyt_P450"/>
</dbReference>
<protein>
    <submittedName>
        <fullName evidence="7">Cytochrome P450</fullName>
    </submittedName>
</protein>
<dbReference type="PANTHER" id="PTHR24305">
    <property type="entry name" value="CYTOCHROME P450"/>
    <property type="match status" value="1"/>
</dbReference>
<keyword evidence="6" id="KW-0472">Membrane</keyword>
<evidence type="ECO:0000256" key="5">
    <source>
        <dbReference type="RuleBase" id="RU000461"/>
    </source>
</evidence>
<dbReference type="SUPFAM" id="SSF48264">
    <property type="entry name" value="Cytochrome P450"/>
    <property type="match status" value="1"/>
</dbReference>
<keyword evidence="5" id="KW-0560">Oxidoreductase</keyword>
<keyword evidence="4 5" id="KW-0408">Iron</keyword>
<comment type="cofactor">
    <cofactor evidence="1">
        <name>heme</name>
        <dbReference type="ChEBI" id="CHEBI:30413"/>
    </cofactor>
</comment>
<proteinExistence type="inferred from homology"/>
<evidence type="ECO:0000256" key="4">
    <source>
        <dbReference type="ARBA" id="ARBA00023004"/>
    </source>
</evidence>
<evidence type="ECO:0000256" key="1">
    <source>
        <dbReference type="ARBA" id="ARBA00001971"/>
    </source>
</evidence>
<comment type="caution">
    <text evidence="7">The sequence shown here is derived from an EMBL/GenBank/DDBJ whole genome shotgun (WGS) entry which is preliminary data.</text>
</comment>
<accession>A0ABR1SS45</accession>
<evidence type="ECO:0000256" key="6">
    <source>
        <dbReference type="SAM" id="Phobius"/>
    </source>
</evidence>
<reference evidence="7 8" key="1">
    <citation type="submission" date="2023-01" db="EMBL/GenBank/DDBJ databases">
        <title>Analysis of 21 Apiospora genomes using comparative genomics revels a genus with tremendous synthesis potential of carbohydrate active enzymes and secondary metabolites.</title>
        <authorList>
            <person name="Sorensen T."/>
        </authorList>
    </citation>
    <scope>NUCLEOTIDE SEQUENCE [LARGE SCALE GENOMIC DNA]</scope>
    <source>
        <strain evidence="7 8">CBS 20057</strain>
    </source>
</reference>
<dbReference type="EMBL" id="JAQQWI010000003">
    <property type="protein sequence ID" value="KAK8037134.1"/>
    <property type="molecule type" value="Genomic_DNA"/>
</dbReference>
<name>A0ABR1SS45_9PEZI</name>
<dbReference type="Pfam" id="PF00067">
    <property type="entry name" value="p450"/>
    <property type="match status" value="1"/>
</dbReference>
<organism evidence="7 8">
    <name type="scientific">Apiospora marii</name>
    <dbReference type="NCBI Taxonomy" id="335849"/>
    <lineage>
        <taxon>Eukaryota</taxon>
        <taxon>Fungi</taxon>
        <taxon>Dikarya</taxon>
        <taxon>Ascomycota</taxon>
        <taxon>Pezizomycotina</taxon>
        <taxon>Sordariomycetes</taxon>
        <taxon>Xylariomycetidae</taxon>
        <taxon>Amphisphaeriales</taxon>
        <taxon>Apiosporaceae</taxon>
        <taxon>Apiospora</taxon>
    </lineage>
</organism>
<evidence type="ECO:0000256" key="2">
    <source>
        <dbReference type="ARBA" id="ARBA00022617"/>
    </source>
</evidence>
<dbReference type="InterPro" id="IPR002401">
    <property type="entry name" value="Cyt_P450_E_grp-I"/>
</dbReference>
<dbReference type="PRINTS" id="PR00385">
    <property type="entry name" value="P450"/>
</dbReference>
<comment type="similarity">
    <text evidence="5">Belongs to the cytochrome P450 family.</text>
</comment>
<keyword evidence="8" id="KW-1185">Reference proteome</keyword>
<keyword evidence="5" id="KW-0503">Monooxygenase</keyword>
<keyword evidence="2 5" id="KW-0349">Heme</keyword>
<dbReference type="InterPro" id="IPR036396">
    <property type="entry name" value="Cyt_P450_sf"/>
</dbReference>
<dbReference type="PRINTS" id="PR00463">
    <property type="entry name" value="EP450I"/>
</dbReference>